<reference evidence="2 3" key="1">
    <citation type="submission" date="2015-12" db="EMBL/GenBank/DDBJ databases">
        <title>Genome sequence of Streptomyces sp. G25.</title>
        <authorList>
            <person name="Poehlein A."/>
            <person name="Roettig A."/>
            <person name="Hiessl S."/>
            <person name="Hauschild P."/>
            <person name="Schauer J."/>
            <person name="Madkour M.H."/>
            <person name="Al-Ansari A.M."/>
            <person name="Almakishah N.H."/>
            <person name="Steinbuechel A."/>
            <person name="Daniel R."/>
        </authorList>
    </citation>
    <scope>NUCLEOTIDE SEQUENCE [LARGE SCALE GENOMIC DNA]</scope>
    <source>
        <strain evidence="3">G25(2015)</strain>
    </source>
</reference>
<accession>A0A177HLI6</accession>
<name>A0A177HLI6_9ACTN</name>
<sequence>MPSTPFATLPVASDVSVGEGLGGGGALFRAVDSVNGSGPVLAAGWRKISPCCWFDVPSGRVKTTISATAATMAAAMVATRGTDLHQGRRGPSPAPPPRPRPRPPPPGGSPVGGLAPLGGGGVRCRCEGPESGPVGGPVGRSDGGGSTFTSSLPCLGACGSSGRIGPAVLPRRGGGTPRGGCTGAAGVPERKRSNEAERSSAAEVLRRRSQRESPDPARIGPGTLPPARRPGHPYTARKPGPRGRLRTMRPEGHASLFPLHPLCAPALGGPQVDLCVFKSTCAAPPASRPVRLCRPQADAVGSPEGRVCDMLLSVTA</sequence>
<evidence type="ECO:0000313" key="3">
    <source>
        <dbReference type="Proteomes" id="UP000077381"/>
    </source>
</evidence>
<feature type="compositionally biased region" description="Gly residues" evidence="1">
    <location>
        <begin position="109"/>
        <end position="122"/>
    </location>
</feature>
<dbReference type="Proteomes" id="UP000077381">
    <property type="component" value="Unassembled WGS sequence"/>
</dbReference>
<keyword evidence="3" id="KW-1185">Reference proteome</keyword>
<dbReference type="STRING" id="1716141.STSP_47520"/>
<evidence type="ECO:0000313" key="2">
    <source>
        <dbReference type="EMBL" id="OAH11872.1"/>
    </source>
</evidence>
<protein>
    <submittedName>
        <fullName evidence="2">Uncharacterized protein</fullName>
    </submittedName>
</protein>
<comment type="caution">
    <text evidence="2">The sequence shown here is derived from an EMBL/GenBank/DDBJ whole genome shotgun (WGS) entry which is preliminary data.</text>
</comment>
<proteinExistence type="predicted"/>
<feature type="compositionally biased region" description="Pro residues" evidence="1">
    <location>
        <begin position="92"/>
        <end position="108"/>
    </location>
</feature>
<feature type="compositionally biased region" description="Gly residues" evidence="1">
    <location>
        <begin position="133"/>
        <end position="145"/>
    </location>
</feature>
<feature type="compositionally biased region" description="Basic and acidic residues" evidence="1">
    <location>
        <begin position="188"/>
        <end position="215"/>
    </location>
</feature>
<dbReference type="EMBL" id="LOHS01000100">
    <property type="protein sequence ID" value="OAH11872.1"/>
    <property type="molecule type" value="Genomic_DNA"/>
</dbReference>
<dbReference type="AlphaFoldDB" id="A0A177HLI6"/>
<organism evidence="2 3">
    <name type="scientific">Streptomyces jeddahensis</name>
    <dbReference type="NCBI Taxonomy" id="1716141"/>
    <lineage>
        <taxon>Bacteria</taxon>
        <taxon>Bacillati</taxon>
        <taxon>Actinomycetota</taxon>
        <taxon>Actinomycetes</taxon>
        <taxon>Kitasatosporales</taxon>
        <taxon>Streptomycetaceae</taxon>
        <taxon>Streptomyces</taxon>
    </lineage>
</organism>
<feature type="region of interest" description="Disordered" evidence="1">
    <location>
        <begin position="168"/>
        <end position="245"/>
    </location>
</feature>
<gene>
    <name evidence="2" type="ORF">STSP_47520</name>
</gene>
<evidence type="ECO:0000256" key="1">
    <source>
        <dbReference type="SAM" id="MobiDB-lite"/>
    </source>
</evidence>
<feature type="region of interest" description="Disordered" evidence="1">
    <location>
        <begin position="80"/>
        <end position="145"/>
    </location>
</feature>
<feature type="compositionally biased region" description="Gly residues" evidence="1">
    <location>
        <begin position="172"/>
        <end position="183"/>
    </location>
</feature>